<evidence type="ECO:0000256" key="1">
    <source>
        <dbReference type="ARBA" id="ARBA00022553"/>
    </source>
</evidence>
<dbReference type="SMART" id="SM00448">
    <property type="entry name" value="REC"/>
    <property type="match status" value="1"/>
</dbReference>
<dbReference type="GO" id="GO:0006355">
    <property type="term" value="P:regulation of DNA-templated transcription"/>
    <property type="evidence" value="ECO:0007669"/>
    <property type="project" value="InterPro"/>
</dbReference>
<proteinExistence type="predicted"/>
<dbReference type="Pfam" id="PF00072">
    <property type="entry name" value="Response_reg"/>
    <property type="match status" value="1"/>
</dbReference>
<feature type="modified residue" description="4-aspartylphosphate" evidence="3">
    <location>
        <position position="54"/>
    </location>
</feature>
<dbReference type="CDD" id="cd17535">
    <property type="entry name" value="REC_NarL-like"/>
    <property type="match status" value="1"/>
</dbReference>
<evidence type="ECO:0000313" key="6">
    <source>
        <dbReference type="EMBL" id="REF31905.1"/>
    </source>
</evidence>
<dbReference type="AlphaFoldDB" id="A0A3D9UZ72"/>
<dbReference type="Proteomes" id="UP000256253">
    <property type="component" value="Unassembled WGS sequence"/>
</dbReference>
<dbReference type="PROSITE" id="PS50110">
    <property type="entry name" value="RESPONSE_REGULATORY"/>
    <property type="match status" value="1"/>
</dbReference>
<comment type="caution">
    <text evidence="6">The sequence shown here is derived from an EMBL/GenBank/DDBJ whole genome shotgun (WGS) entry which is preliminary data.</text>
</comment>
<feature type="domain" description="Response regulatory" evidence="5">
    <location>
        <begin position="3"/>
        <end position="119"/>
    </location>
</feature>
<dbReference type="InterPro" id="IPR016032">
    <property type="entry name" value="Sig_transdc_resp-reg_C-effctor"/>
</dbReference>
<protein>
    <submittedName>
        <fullName evidence="6">LuxR family two component transcriptional regulator</fullName>
    </submittedName>
</protein>
<dbReference type="PANTHER" id="PTHR43214:SF43">
    <property type="entry name" value="TWO-COMPONENT RESPONSE REGULATOR"/>
    <property type="match status" value="1"/>
</dbReference>
<dbReference type="InterPro" id="IPR039420">
    <property type="entry name" value="WalR-like"/>
</dbReference>
<evidence type="ECO:0000313" key="7">
    <source>
        <dbReference type="Proteomes" id="UP000256253"/>
    </source>
</evidence>
<organism evidence="6 7">
    <name type="scientific">Calidifontibacter indicus</name>
    <dbReference type="NCBI Taxonomy" id="419650"/>
    <lineage>
        <taxon>Bacteria</taxon>
        <taxon>Bacillati</taxon>
        <taxon>Actinomycetota</taxon>
        <taxon>Actinomycetes</taxon>
        <taxon>Micrococcales</taxon>
        <taxon>Dermacoccaceae</taxon>
        <taxon>Calidifontibacter</taxon>
    </lineage>
</organism>
<name>A0A3D9UZ72_9MICO</name>
<dbReference type="RefSeq" id="WP_115923679.1">
    <property type="nucleotide sequence ID" value="NZ_QTUA01000001.1"/>
</dbReference>
<feature type="domain" description="HTH luxR-type" evidence="4">
    <location>
        <begin position="142"/>
        <end position="207"/>
    </location>
</feature>
<dbReference type="PROSITE" id="PS50043">
    <property type="entry name" value="HTH_LUXR_2"/>
    <property type="match status" value="1"/>
</dbReference>
<dbReference type="InterPro" id="IPR011006">
    <property type="entry name" value="CheY-like_superfamily"/>
</dbReference>
<dbReference type="SMART" id="SM00421">
    <property type="entry name" value="HTH_LUXR"/>
    <property type="match status" value="1"/>
</dbReference>
<dbReference type="GO" id="GO:0000160">
    <property type="term" value="P:phosphorelay signal transduction system"/>
    <property type="evidence" value="ECO:0007669"/>
    <property type="project" value="InterPro"/>
</dbReference>
<sequence length="210" mass="21629">MIRVLVVDDHPVVLAGLTALIEADPLMTVFASAASLRETESLVVNGEPDVCMLDLQLPDGDGISLGVMLKRRWPASRVLVLTMASDPGAVIRSLGAGLDGYLLKDSDPAELRAAIHAAAQGSTVLGRGTSGPVVVAATVLPDANPLAALDARDREILTLLVQGLGPSQIAGRLFLAPKTVRNRMTAMLAKLGVTTREDAIALGVAGGLGA</sequence>
<evidence type="ECO:0000259" key="5">
    <source>
        <dbReference type="PROSITE" id="PS50110"/>
    </source>
</evidence>
<gene>
    <name evidence="6" type="ORF">DFJ65_2992</name>
</gene>
<dbReference type="OrthoDB" id="5145487at2"/>
<dbReference type="SUPFAM" id="SSF46894">
    <property type="entry name" value="C-terminal effector domain of the bipartite response regulators"/>
    <property type="match status" value="1"/>
</dbReference>
<evidence type="ECO:0000256" key="2">
    <source>
        <dbReference type="ARBA" id="ARBA00023125"/>
    </source>
</evidence>
<dbReference type="InterPro" id="IPR001789">
    <property type="entry name" value="Sig_transdc_resp-reg_receiver"/>
</dbReference>
<dbReference type="GO" id="GO:0003677">
    <property type="term" value="F:DNA binding"/>
    <property type="evidence" value="ECO:0007669"/>
    <property type="project" value="UniProtKB-KW"/>
</dbReference>
<dbReference type="CDD" id="cd06170">
    <property type="entry name" value="LuxR_C_like"/>
    <property type="match status" value="1"/>
</dbReference>
<dbReference type="Pfam" id="PF00196">
    <property type="entry name" value="GerE"/>
    <property type="match status" value="1"/>
</dbReference>
<dbReference type="SUPFAM" id="SSF52172">
    <property type="entry name" value="CheY-like"/>
    <property type="match status" value="1"/>
</dbReference>
<dbReference type="PANTHER" id="PTHR43214">
    <property type="entry name" value="TWO-COMPONENT RESPONSE REGULATOR"/>
    <property type="match status" value="1"/>
</dbReference>
<dbReference type="Gene3D" id="3.40.50.2300">
    <property type="match status" value="1"/>
</dbReference>
<dbReference type="EMBL" id="QTUA01000001">
    <property type="protein sequence ID" value="REF31905.1"/>
    <property type="molecule type" value="Genomic_DNA"/>
</dbReference>
<keyword evidence="2" id="KW-0238">DNA-binding</keyword>
<evidence type="ECO:0000256" key="3">
    <source>
        <dbReference type="PROSITE-ProRule" id="PRU00169"/>
    </source>
</evidence>
<dbReference type="InterPro" id="IPR000792">
    <property type="entry name" value="Tscrpt_reg_LuxR_C"/>
</dbReference>
<evidence type="ECO:0000259" key="4">
    <source>
        <dbReference type="PROSITE" id="PS50043"/>
    </source>
</evidence>
<reference evidence="6 7" key="1">
    <citation type="submission" date="2018-08" db="EMBL/GenBank/DDBJ databases">
        <title>Sequencing the genomes of 1000 actinobacteria strains.</title>
        <authorList>
            <person name="Klenk H.-P."/>
        </authorList>
    </citation>
    <scope>NUCLEOTIDE SEQUENCE [LARGE SCALE GENOMIC DNA]</scope>
    <source>
        <strain evidence="6 7">DSM 22967</strain>
    </source>
</reference>
<keyword evidence="7" id="KW-1185">Reference proteome</keyword>
<dbReference type="InterPro" id="IPR058245">
    <property type="entry name" value="NreC/VraR/RcsB-like_REC"/>
</dbReference>
<accession>A0A3D9UZ72</accession>
<keyword evidence="1 3" id="KW-0597">Phosphoprotein</keyword>
<dbReference type="PRINTS" id="PR00038">
    <property type="entry name" value="HTHLUXR"/>
</dbReference>